<feature type="transmembrane region" description="Helical" evidence="12">
    <location>
        <begin position="260"/>
        <end position="278"/>
    </location>
</feature>
<dbReference type="GO" id="GO:0120547">
    <property type="term" value="F:heme A synthase activity"/>
    <property type="evidence" value="ECO:0007669"/>
    <property type="project" value="UniProtKB-EC"/>
</dbReference>
<keyword evidence="9 12" id="KW-0472">Membrane</keyword>
<comment type="similarity">
    <text evidence="12">Belongs to the COX15/CtaA family. Type 2 subfamily.</text>
</comment>
<dbReference type="Pfam" id="PF02628">
    <property type="entry name" value="COX15-CtaA"/>
    <property type="match status" value="1"/>
</dbReference>
<protein>
    <recommendedName>
        <fullName evidence="12">Heme A synthase</fullName>
        <shortName evidence="12">HAS</shortName>
        <ecNumber evidence="12">1.17.99.9</ecNumber>
    </recommendedName>
    <alternativeName>
        <fullName evidence="12">Cytochrome aa3-controlling protein</fullName>
    </alternativeName>
</protein>
<comment type="catalytic activity">
    <reaction evidence="11">
        <text>Fe(II)-heme o + 2 A + H2O = Fe(II)-heme a + 2 AH2</text>
        <dbReference type="Rhea" id="RHEA:63388"/>
        <dbReference type="ChEBI" id="CHEBI:13193"/>
        <dbReference type="ChEBI" id="CHEBI:15377"/>
        <dbReference type="ChEBI" id="CHEBI:17499"/>
        <dbReference type="ChEBI" id="CHEBI:60530"/>
        <dbReference type="ChEBI" id="CHEBI:61715"/>
        <dbReference type="EC" id="1.17.99.9"/>
    </reaction>
    <physiologicalReaction direction="left-to-right" evidence="11">
        <dbReference type="Rhea" id="RHEA:63389"/>
    </physiologicalReaction>
</comment>
<comment type="pathway">
    <text evidence="10 12">Porphyrin-containing compound metabolism; heme A biosynthesis; heme A from heme O: step 1/1.</text>
</comment>
<evidence type="ECO:0000256" key="12">
    <source>
        <dbReference type="HAMAP-Rule" id="MF_01665"/>
    </source>
</evidence>
<feature type="transmembrane region" description="Helical" evidence="12">
    <location>
        <begin position="162"/>
        <end position="186"/>
    </location>
</feature>
<dbReference type="UniPathway" id="UPA00269">
    <property type="reaction ID" value="UER00713"/>
</dbReference>
<keyword evidence="3 12" id="KW-0812">Transmembrane</keyword>
<reference evidence="13 14" key="1">
    <citation type="submission" date="2020-02" db="EMBL/GenBank/DDBJ databases">
        <title>Out from the shadows clarifying the taxonomy of the family Cryomorphaceae and related taxa by utilizing the GTDB taxonomic framework.</title>
        <authorList>
            <person name="Bowman J.P."/>
        </authorList>
    </citation>
    <scope>NUCLEOTIDE SEQUENCE [LARGE SCALE GENOMIC DNA]</scope>
    <source>
        <strain evidence="13 14">QSSC 1-22</strain>
    </source>
</reference>
<evidence type="ECO:0000256" key="9">
    <source>
        <dbReference type="ARBA" id="ARBA00023136"/>
    </source>
</evidence>
<keyword evidence="12" id="KW-1003">Cell membrane</keyword>
<dbReference type="HAMAP" id="MF_01665">
    <property type="entry name" value="HemeA_synth_type2"/>
    <property type="match status" value="1"/>
</dbReference>
<dbReference type="EMBL" id="JAAGVY010000029">
    <property type="protein sequence ID" value="NEN24602.1"/>
    <property type="molecule type" value="Genomic_DNA"/>
</dbReference>
<keyword evidence="8 12" id="KW-0350">Heme biosynthesis</keyword>
<evidence type="ECO:0000256" key="7">
    <source>
        <dbReference type="ARBA" id="ARBA00023004"/>
    </source>
</evidence>
<evidence type="ECO:0000256" key="1">
    <source>
        <dbReference type="ARBA" id="ARBA00001970"/>
    </source>
</evidence>
<feature type="transmembrane region" description="Helical" evidence="12">
    <location>
        <begin position="324"/>
        <end position="344"/>
    </location>
</feature>
<dbReference type="GO" id="GO:0005886">
    <property type="term" value="C:plasma membrane"/>
    <property type="evidence" value="ECO:0007669"/>
    <property type="project" value="UniProtKB-SubCell"/>
</dbReference>
<proteinExistence type="inferred from homology"/>
<accession>A0A7K3WUM2</accession>
<evidence type="ECO:0000256" key="6">
    <source>
        <dbReference type="ARBA" id="ARBA00023002"/>
    </source>
</evidence>
<feature type="transmembrane region" description="Helical" evidence="12">
    <location>
        <begin position="12"/>
        <end position="33"/>
    </location>
</feature>
<evidence type="ECO:0000313" key="13">
    <source>
        <dbReference type="EMBL" id="NEN24602.1"/>
    </source>
</evidence>
<gene>
    <name evidence="12" type="primary">ctaA</name>
    <name evidence="13" type="ORF">G3O08_13925</name>
</gene>
<feature type="transmembrane region" description="Helical" evidence="12">
    <location>
        <begin position="128"/>
        <end position="150"/>
    </location>
</feature>
<keyword evidence="5 12" id="KW-1133">Transmembrane helix</keyword>
<dbReference type="AlphaFoldDB" id="A0A7K3WUM2"/>
<evidence type="ECO:0000313" key="14">
    <source>
        <dbReference type="Proteomes" id="UP000486602"/>
    </source>
</evidence>
<keyword evidence="6 12" id="KW-0560">Oxidoreductase</keyword>
<dbReference type="InterPro" id="IPR023754">
    <property type="entry name" value="HemeA_Synthase_type2"/>
</dbReference>
<feature type="binding site" description="axial binding residue" evidence="12">
    <location>
        <position position="262"/>
    </location>
    <ligand>
        <name>heme</name>
        <dbReference type="ChEBI" id="CHEBI:30413"/>
    </ligand>
    <ligandPart>
        <name>Fe</name>
        <dbReference type="ChEBI" id="CHEBI:18248"/>
    </ligandPart>
</feature>
<evidence type="ECO:0000256" key="5">
    <source>
        <dbReference type="ARBA" id="ARBA00022989"/>
    </source>
</evidence>
<feature type="transmembrane region" description="Helical" evidence="12">
    <location>
        <begin position="198"/>
        <end position="224"/>
    </location>
</feature>
<organism evidence="13 14">
    <name type="scientific">Cryomorpha ignava</name>
    <dbReference type="NCBI Taxonomy" id="101383"/>
    <lineage>
        <taxon>Bacteria</taxon>
        <taxon>Pseudomonadati</taxon>
        <taxon>Bacteroidota</taxon>
        <taxon>Flavobacteriia</taxon>
        <taxon>Flavobacteriales</taxon>
        <taxon>Cryomorphaceae</taxon>
        <taxon>Cryomorpha</taxon>
    </lineage>
</organism>
<keyword evidence="4 12" id="KW-0479">Metal-binding</keyword>
<keyword evidence="14" id="KW-1185">Reference proteome</keyword>
<comment type="function">
    <text evidence="12">Catalyzes the conversion of heme O to heme A by two successive hydroxylations of the methyl group at C8. The first hydroxylation forms heme I, the second hydroxylation results in an unstable dihydroxymethyl group, which spontaneously dehydrates, resulting in the formyl group of heme A.</text>
</comment>
<evidence type="ECO:0000256" key="8">
    <source>
        <dbReference type="ARBA" id="ARBA00023133"/>
    </source>
</evidence>
<name>A0A7K3WUM2_9FLAO</name>
<sequence>MIRSIEDRQKRIIAIWLLVGVFMIMIQVLLGGITRLTGSGLSITEWAPIMGTIPPLNQDDWLVAFHKYQLTPQYQILNSDFTLSEFKNIFFWEWFHRVWARFLGIVFLIPFAFFLVKKWFTREMTRPMIILFLLGALQGLVGWIMVASGLKGDRVSVVHYNLAAHFISAMVLLCYTLWFAMTLLFNENQKTYAPKFRRYTLIVLVVLGIQLFYGAFMAGLHAALAANTWPGVNGQFFPTIFIGDDPWWYAISSSRINVQWIHRGLAYVLAILLVVWWWKARNTAKSLPLARFAIVPFILVLVQIILGILTVLLSTTNIPVTWAVLHQFNGMLLLMAIFIGYFLVTKKATTELTK</sequence>
<dbReference type="GO" id="GO:0046872">
    <property type="term" value="F:metal ion binding"/>
    <property type="evidence" value="ECO:0007669"/>
    <property type="project" value="UniProtKB-KW"/>
</dbReference>
<dbReference type="PANTHER" id="PTHR23289">
    <property type="entry name" value="CYTOCHROME C OXIDASE ASSEMBLY PROTEIN COX15"/>
    <property type="match status" value="1"/>
</dbReference>
<dbReference type="EC" id="1.17.99.9" evidence="12"/>
<dbReference type="RefSeq" id="WP_163285996.1">
    <property type="nucleotide sequence ID" value="NZ_JAAGVY010000029.1"/>
</dbReference>
<dbReference type="Proteomes" id="UP000486602">
    <property type="component" value="Unassembled WGS sequence"/>
</dbReference>
<keyword evidence="7 12" id="KW-0408">Iron</keyword>
<evidence type="ECO:0000256" key="4">
    <source>
        <dbReference type="ARBA" id="ARBA00022723"/>
    </source>
</evidence>
<comment type="subcellular location">
    <subcellularLocation>
        <location evidence="12">Cell membrane</location>
        <topology evidence="12">Multi-pass membrane protein</topology>
    </subcellularLocation>
    <subcellularLocation>
        <location evidence="2">Membrane</location>
        <topology evidence="2">Multi-pass membrane protein</topology>
    </subcellularLocation>
</comment>
<comment type="subunit">
    <text evidence="12">Interacts with CtaB.</text>
</comment>
<feature type="binding site" description="axial binding residue" evidence="12">
    <location>
        <position position="326"/>
    </location>
    <ligand>
        <name>heme</name>
        <dbReference type="ChEBI" id="CHEBI:30413"/>
    </ligand>
    <ligandPart>
        <name>Fe</name>
        <dbReference type="ChEBI" id="CHEBI:18248"/>
    </ligandPart>
</feature>
<dbReference type="InterPro" id="IPR003780">
    <property type="entry name" value="COX15/CtaA_fam"/>
</dbReference>
<evidence type="ECO:0000256" key="3">
    <source>
        <dbReference type="ARBA" id="ARBA00022692"/>
    </source>
</evidence>
<evidence type="ECO:0000256" key="11">
    <source>
        <dbReference type="ARBA" id="ARBA00048044"/>
    </source>
</evidence>
<comment type="caution">
    <text evidence="13">The sequence shown here is derived from an EMBL/GenBank/DDBJ whole genome shotgun (WGS) entry which is preliminary data.</text>
</comment>
<evidence type="ECO:0000256" key="10">
    <source>
        <dbReference type="ARBA" id="ARBA00044501"/>
    </source>
</evidence>
<feature type="transmembrane region" description="Helical" evidence="12">
    <location>
        <begin position="98"/>
        <end position="116"/>
    </location>
</feature>
<dbReference type="PANTHER" id="PTHR23289:SF2">
    <property type="entry name" value="CYTOCHROME C OXIDASE ASSEMBLY PROTEIN COX15 HOMOLOG"/>
    <property type="match status" value="1"/>
</dbReference>
<feature type="transmembrane region" description="Helical" evidence="12">
    <location>
        <begin position="290"/>
        <end position="312"/>
    </location>
</feature>
<evidence type="ECO:0000256" key="2">
    <source>
        <dbReference type="ARBA" id="ARBA00004141"/>
    </source>
</evidence>
<dbReference type="GO" id="GO:0006784">
    <property type="term" value="P:heme A biosynthetic process"/>
    <property type="evidence" value="ECO:0007669"/>
    <property type="project" value="UniProtKB-UniRule"/>
</dbReference>
<comment type="cofactor">
    <cofactor evidence="1 12">
        <name>heme b</name>
        <dbReference type="ChEBI" id="CHEBI:60344"/>
    </cofactor>
</comment>